<dbReference type="PROSITE" id="PS00584">
    <property type="entry name" value="PFKB_KINASES_2"/>
    <property type="match status" value="1"/>
</dbReference>
<dbReference type="AlphaFoldDB" id="A0A3B0WSW8"/>
<keyword evidence="4 8" id="KW-0418">Kinase</keyword>
<proteinExistence type="predicted"/>
<dbReference type="Gene3D" id="2.102.10.10">
    <property type="entry name" value="Rieske [2Fe-2S] iron-sulphur domain"/>
    <property type="match status" value="1"/>
</dbReference>
<sequence>MANILGIGNAVLDTILTVPHHPKEDEEIRAINRIFSAGGNVNNTLYVLQQLGHQSSICTSLATDTEAKQLQTALKNRLISTKYIQKFIQGKTPNSFVTLNQKNGHRTIIHYRDLPEVSFDFFAKIPIETFDWLHFEGRNVENLTGMINIAKTFLSKQPISLEIEKSRKGIEALFDRVNLLIFSHHYAHEKGFSNGLDLLQHIQTSTPNTKLVCTWGEKGVWLADINQNIQHIKAEVVSPVVDTLGAGDTFNAALIHHLIQNKSLQEAVKLANHFAAQKCTQFGLDNLLQTSTVNKPIANIKQLSTAKTLVVYRKNHNPSHNPSIVLIKHQDSVKAYENNCPHQNVPLDEAYKIDVNPYQKTMKCSVHDAYFKIEDGTCIEGPCWNESLATVDITIDELGDIYLK</sequence>
<dbReference type="SUPFAM" id="SSF53613">
    <property type="entry name" value="Ribokinase-like"/>
    <property type="match status" value="1"/>
</dbReference>
<name>A0A3B0WSW8_9ZZZZ</name>
<dbReference type="Pfam" id="PF00355">
    <property type="entry name" value="Rieske"/>
    <property type="match status" value="1"/>
</dbReference>
<keyword evidence="5" id="KW-0408">Iron</keyword>
<dbReference type="EC" id="2.7.1.3" evidence="8"/>
<dbReference type="Pfam" id="PF00294">
    <property type="entry name" value="PfkB"/>
    <property type="match status" value="1"/>
</dbReference>
<evidence type="ECO:0000256" key="2">
    <source>
        <dbReference type="ARBA" id="ARBA00022714"/>
    </source>
</evidence>
<protein>
    <submittedName>
        <fullName evidence="8">Ketohexokinase</fullName>
        <ecNumber evidence="8">2.7.1.3</ecNumber>
    </submittedName>
</protein>
<dbReference type="GO" id="GO:0046872">
    <property type="term" value="F:metal ion binding"/>
    <property type="evidence" value="ECO:0007669"/>
    <property type="project" value="UniProtKB-KW"/>
</dbReference>
<dbReference type="InterPro" id="IPR002173">
    <property type="entry name" value="Carboh/pur_kinase_PfkB_CS"/>
</dbReference>
<dbReference type="CDD" id="cd03467">
    <property type="entry name" value="Rieske"/>
    <property type="match status" value="1"/>
</dbReference>
<keyword evidence="1 8" id="KW-0808">Transferase</keyword>
<keyword evidence="2" id="KW-0001">2Fe-2S</keyword>
<dbReference type="EMBL" id="UOFC01000113">
    <property type="protein sequence ID" value="VAW46784.1"/>
    <property type="molecule type" value="Genomic_DNA"/>
</dbReference>
<evidence type="ECO:0000256" key="1">
    <source>
        <dbReference type="ARBA" id="ARBA00022679"/>
    </source>
</evidence>
<evidence type="ECO:0000256" key="4">
    <source>
        <dbReference type="ARBA" id="ARBA00022777"/>
    </source>
</evidence>
<dbReference type="SUPFAM" id="SSF50022">
    <property type="entry name" value="ISP domain"/>
    <property type="match status" value="1"/>
</dbReference>
<dbReference type="InterPro" id="IPR017941">
    <property type="entry name" value="Rieske_2Fe-2S"/>
</dbReference>
<dbReference type="InterPro" id="IPR052562">
    <property type="entry name" value="Ketohexokinase-related"/>
</dbReference>
<dbReference type="GO" id="GO:0004454">
    <property type="term" value="F:ketohexokinase activity"/>
    <property type="evidence" value="ECO:0007669"/>
    <property type="project" value="UniProtKB-EC"/>
</dbReference>
<keyword evidence="6" id="KW-0411">Iron-sulfur</keyword>
<gene>
    <name evidence="8" type="ORF">MNBD_GAMMA03-1651</name>
</gene>
<evidence type="ECO:0000259" key="7">
    <source>
        <dbReference type="PROSITE" id="PS51296"/>
    </source>
</evidence>
<accession>A0A3B0WSW8</accession>
<dbReference type="GO" id="GO:0051537">
    <property type="term" value="F:2 iron, 2 sulfur cluster binding"/>
    <property type="evidence" value="ECO:0007669"/>
    <property type="project" value="UniProtKB-KW"/>
</dbReference>
<dbReference type="Gene3D" id="3.40.1190.20">
    <property type="match status" value="1"/>
</dbReference>
<dbReference type="PROSITE" id="PS51296">
    <property type="entry name" value="RIESKE"/>
    <property type="match status" value="1"/>
</dbReference>
<dbReference type="InterPro" id="IPR029056">
    <property type="entry name" value="Ribokinase-like"/>
</dbReference>
<dbReference type="InterPro" id="IPR011611">
    <property type="entry name" value="PfkB_dom"/>
</dbReference>
<evidence type="ECO:0000256" key="3">
    <source>
        <dbReference type="ARBA" id="ARBA00022723"/>
    </source>
</evidence>
<evidence type="ECO:0000256" key="5">
    <source>
        <dbReference type="ARBA" id="ARBA00023004"/>
    </source>
</evidence>
<feature type="domain" description="Rieske" evidence="7">
    <location>
        <begin position="322"/>
        <end position="383"/>
    </location>
</feature>
<dbReference type="PANTHER" id="PTHR42774:SF3">
    <property type="entry name" value="KETOHEXOKINASE"/>
    <property type="match status" value="1"/>
</dbReference>
<organism evidence="8">
    <name type="scientific">hydrothermal vent metagenome</name>
    <dbReference type="NCBI Taxonomy" id="652676"/>
    <lineage>
        <taxon>unclassified sequences</taxon>
        <taxon>metagenomes</taxon>
        <taxon>ecological metagenomes</taxon>
    </lineage>
</organism>
<reference evidence="8" key="1">
    <citation type="submission" date="2018-06" db="EMBL/GenBank/DDBJ databases">
        <authorList>
            <person name="Zhirakovskaya E."/>
        </authorList>
    </citation>
    <scope>NUCLEOTIDE SEQUENCE</scope>
</reference>
<dbReference type="PANTHER" id="PTHR42774">
    <property type="entry name" value="PHOSPHOTRANSFERASE SYSTEM TRANSPORT PROTEIN"/>
    <property type="match status" value="1"/>
</dbReference>
<evidence type="ECO:0000256" key="6">
    <source>
        <dbReference type="ARBA" id="ARBA00023014"/>
    </source>
</evidence>
<dbReference type="InterPro" id="IPR036922">
    <property type="entry name" value="Rieske_2Fe-2S_sf"/>
</dbReference>
<evidence type="ECO:0000313" key="8">
    <source>
        <dbReference type="EMBL" id="VAW46784.1"/>
    </source>
</evidence>
<keyword evidence="3" id="KW-0479">Metal-binding</keyword>